<evidence type="ECO:0000256" key="1">
    <source>
        <dbReference type="ARBA" id="ARBA00023125"/>
    </source>
</evidence>
<feature type="DNA-binding region" description="HMG box" evidence="2">
    <location>
        <begin position="151"/>
        <end position="197"/>
    </location>
</feature>
<feature type="region of interest" description="Disordered" evidence="3">
    <location>
        <begin position="57"/>
        <end position="90"/>
    </location>
</feature>
<comment type="caution">
    <text evidence="5">The sequence shown here is derived from an EMBL/GenBank/DDBJ whole genome shotgun (WGS) entry which is preliminary data.</text>
</comment>
<dbReference type="InterPro" id="IPR036910">
    <property type="entry name" value="HMG_box_dom_sf"/>
</dbReference>
<evidence type="ECO:0000259" key="4">
    <source>
        <dbReference type="PROSITE" id="PS50118"/>
    </source>
</evidence>
<feature type="non-terminal residue" evidence="5">
    <location>
        <position position="1"/>
    </location>
</feature>
<keyword evidence="6" id="KW-1185">Reference proteome</keyword>
<evidence type="ECO:0000256" key="2">
    <source>
        <dbReference type="PROSITE-ProRule" id="PRU00267"/>
    </source>
</evidence>
<keyword evidence="2" id="KW-0539">Nucleus</keyword>
<dbReference type="AlphaFoldDB" id="A0AAD5XHR5"/>
<organism evidence="5 6">
    <name type="scientific">Physocladia obscura</name>
    <dbReference type="NCBI Taxonomy" id="109957"/>
    <lineage>
        <taxon>Eukaryota</taxon>
        <taxon>Fungi</taxon>
        <taxon>Fungi incertae sedis</taxon>
        <taxon>Chytridiomycota</taxon>
        <taxon>Chytridiomycota incertae sedis</taxon>
        <taxon>Chytridiomycetes</taxon>
        <taxon>Chytridiales</taxon>
        <taxon>Chytriomycetaceae</taxon>
        <taxon>Physocladia</taxon>
    </lineage>
</organism>
<dbReference type="CDD" id="cd00084">
    <property type="entry name" value="HMG-box_SF"/>
    <property type="match status" value="2"/>
</dbReference>
<dbReference type="PANTHER" id="PTHR48112">
    <property type="entry name" value="HIGH MOBILITY GROUP PROTEIN DSP1"/>
    <property type="match status" value="1"/>
</dbReference>
<dbReference type="PROSITE" id="PS50118">
    <property type="entry name" value="HMG_BOX_2"/>
    <property type="match status" value="1"/>
</dbReference>
<dbReference type="SUPFAM" id="SSF47095">
    <property type="entry name" value="HMG-box"/>
    <property type="match status" value="2"/>
</dbReference>
<gene>
    <name evidence="5" type="ORF">HK100_010012</name>
</gene>
<dbReference type="Gene3D" id="1.10.30.10">
    <property type="entry name" value="High mobility group box domain"/>
    <property type="match status" value="2"/>
</dbReference>
<dbReference type="InterPro" id="IPR050342">
    <property type="entry name" value="HMGB"/>
</dbReference>
<evidence type="ECO:0000313" key="6">
    <source>
        <dbReference type="Proteomes" id="UP001211907"/>
    </source>
</evidence>
<evidence type="ECO:0000313" key="5">
    <source>
        <dbReference type="EMBL" id="KAJ3126912.1"/>
    </source>
</evidence>
<dbReference type="GO" id="GO:0003677">
    <property type="term" value="F:DNA binding"/>
    <property type="evidence" value="ECO:0007669"/>
    <property type="project" value="UniProtKB-UniRule"/>
</dbReference>
<dbReference type="Pfam" id="PF00505">
    <property type="entry name" value="HMG_box"/>
    <property type="match status" value="1"/>
</dbReference>
<name>A0AAD5XHR5_9FUNG</name>
<reference evidence="5" key="1">
    <citation type="submission" date="2020-05" db="EMBL/GenBank/DDBJ databases">
        <title>Phylogenomic resolution of chytrid fungi.</title>
        <authorList>
            <person name="Stajich J.E."/>
            <person name="Amses K."/>
            <person name="Simmons R."/>
            <person name="Seto K."/>
            <person name="Myers J."/>
            <person name="Bonds A."/>
            <person name="Quandt C.A."/>
            <person name="Barry K."/>
            <person name="Liu P."/>
            <person name="Grigoriev I."/>
            <person name="Longcore J.E."/>
            <person name="James T.Y."/>
        </authorList>
    </citation>
    <scope>NUCLEOTIDE SEQUENCE</scope>
    <source>
        <strain evidence="5">JEL0513</strain>
    </source>
</reference>
<dbReference type="EMBL" id="JADGJH010000535">
    <property type="protein sequence ID" value="KAJ3126912.1"/>
    <property type="molecule type" value="Genomic_DNA"/>
</dbReference>
<feature type="domain" description="HMG box" evidence="4">
    <location>
        <begin position="151"/>
        <end position="197"/>
    </location>
</feature>
<protein>
    <recommendedName>
        <fullName evidence="4">HMG box domain-containing protein</fullName>
    </recommendedName>
</protein>
<keyword evidence="1 2" id="KW-0238">DNA-binding</keyword>
<proteinExistence type="predicted"/>
<dbReference type="Proteomes" id="UP001211907">
    <property type="component" value="Unassembled WGS sequence"/>
</dbReference>
<dbReference type="GO" id="GO:0005634">
    <property type="term" value="C:nucleus"/>
    <property type="evidence" value="ECO:0007669"/>
    <property type="project" value="UniProtKB-UniRule"/>
</dbReference>
<dbReference type="InterPro" id="IPR009071">
    <property type="entry name" value="HMG_box_dom"/>
</dbReference>
<sequence length="197" mass="22439">MLRSLYKFKNDAPQVVSAVSNTTTTRATIVNFHRPYSVSASFPRKVFERINAEAVSNRKQRFREKTSTGAQLRKSASPRPQLSPPPLQKPRTPYLLFLSDRLSDVAFADIARPLGERKLDKGTAQKFFAQMWKGMSADEKKPPKKLDTEPSKKPMSSFFLFSKEKRAEFKSTSNPPGQLIMKKIGEAWKNLSEKEKQ</sequence>
<accession>A0AAD5XHR5</accession>
<evidence type="ECO:0000256" key="3">
    <source>
        <dbReference type="SAM" id="MobiDB-lite"/>
    </source>
</evidence>